<evidence type="ECO:0000313" key="3">
    <source>
        <dbReference type="Proteomes" id="UP000249393"/>
    </source>
</evidence>
<name>A0A2W5UWY1_9CAUL</name>
<feature type="domain" description="Putative DNA-binding" evidence="1">
    <location>
        <begin position="7"/>
        <end position="94"/>
    </location>
</feature>
<accession>A0A2W5UWY1</accession>
<reference evidence="2 3" key="1">
    <citation type="submission" date="2017-08" db="EMBL/GenBank/DDBJ databases">
        <title>Infants hospitalized years apart are colonized by the same room-sourced microbial strains.</title>
        <authorList>
            <person name="Brooks B."/>
            <person name="Olm M.R."/>
            <person name="Firek B.A."/>
            <person name="Baker R."/>
            <person name="Thomas B.C."/>
            <person name="Morowitz M.J."/>
            <person name="Banfield J.F."/>
        </authorList>
    </citation>
    <scope>NUCLEOTIDE SEQUENCE [LARGE SCALE GENOMIC DNA]</scope>
    <source>
        <strain evidence="2">S2_003_000_R2_4</strain>
    </source>
</reference>
<evidence type="ECO:0000259" key="1">
    <source>
        <dbReference type="Pfam" id="PF09836"/>
    </source>
</evidence>
<dbReference type="InterPro" id="IPR018640">
    <property type="entry name" value="DUF2063"/>
</dbReference>
<comment type="caution">
    <text evidence="2">The sequence shown here is derived from an EMBL/GenBank/DDBJ whole genome shotgun (WGS) entry which is preliminary data.</text>
</comment>
<dbReference type="Proteomes" id="UP000249393">
    <property type="component" value="Unassembled WGS sequence"/>
</dbReference>
<sequence length="248" mass="26357">MPELLDFQDAFVAAIGGQRAALSPWLDEGEHPGLAVYRNTIAKGCVDALAANFPTVQSMVGEDWFRAAAALFAREAPPASAALLDYGEAFPVWLERFPPAAELPYLAGIAHLDRLWTEALFAVEAPVLDAQALSHLPPETLAETRLTLHPGVRFDAFDAGLPSLWRAARDGAEELELSETPETLLLVRRGETVASRVVGAAETAFLRACRDGLTAGQAAEAATTADPHAPFASLFAALIADGVFAARL</sequence>
<evidence type="ECO:0000313" key="2">
    <source>
        <dbReference type="EMBL" id="PZR31502.1"/>
    </source>
</evidence>
<dbReference type="Gene3D" id="1.10.150.690">
    <property type="entry name" value="DUF2063"/>
    <property type="match status" value="1"/>
</dbReference>
<gene>
    <name evidence="2" type="ORF">DI526_19460</name>
</gene>
<dbReference type="EMBL" id="QFQZ01000084">
    <property type="protein sequence ID" value="PZR31502.1"/>
    <property type="molecule type" value="Genomic_DNA"/>
</dbReference>
<dbReference type="Pfam" id="PF09836">
    <property type="entry name" value="DUF2063"/>
    <property type="match status" value="1"/>
</dbReference>
<proteinExistence type="predicted"/>
<organism evidence="2 3">
    <name type="scientific">Caulobacter segnis</name>
    <dbReference type="NCBI Taxonomy" id="88688"/>
    <lineage>
        <taxon>Bacteria</taxon>
        <taxon>Pseudomonadati</taxon>
        <taxon>Pseudomonadota</taxon>
        <taxon>Alphaproteobacteria</taxon>
        <taxon>Caulobacterales</taxon>
        <taxon>Caulobacteraceae</taxon>
        <taxon>Caulobacter</taxon>
    </lineage>
</organism>
<dbReference type="InterPro" id="IPR044922">
    <property type="entry name" value="DUF2063_N_sf"/>
</dbReference>
<dbReference type="AlphaFoldDB" id="A0A2W5UWY1"/>
<dbReference type="RefSeq" id="WP_304281522.1">
    <property type="nucleotide sequence ID" value="NZ_QFQZ01000084.1"/>
</dbReference>
<protein>
    <submittedName>
        <fullName evidence="2">DUF2063 domain-containing protein</fullName>
    </submittedName>
</protein>